<evidence type="ECO:0000256" key="1">
    <source>
        <dbReference type="SAM" id="SignalP"/>
    </source>
</evidence>
<dbReference type="EMBL" id="VYQF01000002">
    <property type="protein sequence ID" value="KAA9039562.1"/>
    <property type="molecule type" value="Genomic_DNA"/>
</dbReference>
<keyword evidence="1" id="KW-0732">Signal</keyword>
<dbReference type="NCBIfam" id="TIGR03511">
    <property type="entry name" value="GldH_lipo"/>
    <property type="match status" value="1"/>
</dbReference>
<dbReference type="AlphaFoldDB" id="A0A5J5IK50"/>
<organism evidence="2 3">
    <name type="scientific">Ginsengibacter hankyongi</name>
    <dbReference type="NCBI Taxonomy" id="2607284"/>
    <lineage>
        <taxon>Bacteria</taxon>
        <taxon>Pseudomonadati</taxon>
        <taxon>Bacteroidota</taxon>
        <taxon>Chitinophagia</taxon>
        <taxon>Chitinophagales</taxon>
        <taxon>Chitinophagaceae</taxon>
        <taxon>Ginsengibacter</taxon>
    </lineage>
</organism>
<accession>A0A5J5IK50</accession>
<proteinExistence type="predicted"/>
<evidence type="ECO:0000313" key="3">
    <source>
        <dbReference type="Proteomes" id="UP000326903"/>
    </source>
</evidence>
<keyword evidence="3" id="KW-1185">Reference proteome</keyword>
<feature type="signal peptide" evidence="1">
    <location>
        <begin position="1"/>
        <end position="18"/>
    </location>
</feature>
<dbReference type="InterPro" id="IPR020018">
    <property type="entry name" value="Motility-assoc_lipoprot_GldH"/>
</dbReference>
<feature type="chain" id="PRO_5023920687" evidence="1">
    <location>
        <begin position="19"/>
        <end position="154"/>
    </location>
</feature>
<gene>
    <name evidence="2" type="primary">gldH</name>
    <name evidence="2" type="ORF">FW778_12165</name>
</gene>
<dbReference type="Pfam" id="PF14109">
    <property type="entry name" value="GldH_lipo"/>
    <property type="match status" value="1"/>
</dbReference>
<evidence type="ECO:0000313" key="2">
    <source>
        <dbReference type="EMBL" id="KAA9039562.1"/>
    </source>
</evidence>
<keyword evidence="2" id="KW-0449">Lipoprotein</keyword>
<name>A0A5J5IK50_9BACT</name>
<dbReference type="PROSITE" id="PS51257">
    <property type="entry name" value="PROKAR_LIPOPROTEIN"/>
    <property type="match status" value="1"/>
</dbReference>
<dbReference type="RefSeq" id="WP_150414973.1">
    <property type="nucleotide sequence ID" value="NZ_VYQF01000002.1"/>
</dbReference>
<dbReference type="Proteomes" id="UP000326903">
    <property type="component" value="Unassembled WGS sequence"/>
</dbReference>
<protein>
    <submittedName>
        <fullName evidence="2">Gliding motility lipoprotein GldH</fullName>
    </submittedName>
</protein>
<comment type="caution">
    <text evidence="2">The sequence shown here is derived from an EMBL/GenBank/DDBJ whole genome shotgun (WGS) entry which is preliminary data.</text>
</comment>
<sequence length="154" mass="17511">MKKIIIILLLATSFVSCASIDLFEKQAAIPSQQWFYNDVPSFTFQITDTTSRYNLYIVLRHTDAYAYNNIWLRLGSKAPGDTIHFQNINLALATDANGWEGTGTDDIFEVRKNITPGPVPFKKPGEYTFSISQIMRENPLKHILNVGLRIEKVK</sequence>
<reference evidence="2 3" key="1">
    <citation type="submission" date="2019-09" db="EMBL/GenBank/DDBJ databases">
        <title>Draft genome sequence of Ginsengibacter sp. BR5-29.</title>
        <authorList>
            <person name="Im W.-T."/>
        </authorList>
    </citation>
    <scope>NUCLEOTIDE SEQUENCE [LARGE SCALE GENOMIC DNA]</scope>
    <source>
        <strain evidence="2 3">BR5-29</strain>
    </source>
</reference>